<gene>
    <name evidence="1" type="ORF">QRD43_02170</name>
</gene>
<comment type="caution">
    <text evidence="1">The sequence shown here is derived from an EMBL/GenBank/DDBJ whole genome shotgun (WGS) entry which is preliminary data.</text>
</comment>
<protein>
    <submittedName>
        <fullName evidence="1">Transporter substrate-binding domain-containing protein</fullName>
    </submittedName>
</protein>
<reference evidence="1 2" key="1">
    <citation type="submission" date="2023-06" db="EMBL/GenBank/DDBJ databases">
        <title>Pelomonas sp. APW6 16S ribosomal RNA gene genome sequencing and assembly.</title>
        <authorList>
            <person name="Woo H."/>
        </authorList>
    </citation>
    <scope>NUCLEOTIDE SEQUENCE [LARGE SCALE GENOMIC DNA]</scope>
    <source>
        <strain evidence="1 2">APW6</strain>
    </source>
</reference>
<dbReference type="Proteomes" id="UP001238603">
    <property type="component" value="Unassembled WGS sequence"/>
</dbReference>
<dbReference type="Gene3D" id="3.40.190.10">
    <property type="entry name" value="Periplasmic binding protein-like II"/>
    <property type="match status" value="2"/>
</dbReference>
<dbReference type="SUPFAM" id="SSF53850">
    <property type="entry name" value="Periplasmic binding protein-like II"/>
    <property type="match status" value="1"/>
</dbReference>
<organism evidence="1 2">
    <name type="scientific">Roseateles subflavus</name>
    <dbReference type="NCBI Taxonomy" id="3053353"/>
    <lineage>
        <taxon>Bacteria</taxon>
        <taxon>Pseudomonadati</taxon>
        <taxon>Pseudomonadota</taxon>
        <taxon>Betaproteobacteria</taxon>
        <taxon>Burkholderiales</taxon>
        <taxon>Sphaerotilaceae</taxon>
        <taxon>Roseateles</taxon>
    </lineage>
</organism>
<proteinExistence type="predicted"/>
<evidence type="ECO:0000313" key="1">
    <source>
        <dbReference type="EMBL" id="MDL5030698.1"/>
    </source>
</evidence>
<dbReference type="PANTHER" id="PTHR35936:SF6">
    <property type="entry name" value="AMINO ACID ABC TRANSPORTER SUBSTRATE-BINDING PAAT FAMILY PROTEIN"/>
    <property type="match status" value="1"/>
</dbReference>
<name>A0ABT7LCV1_9BURK</name>
<keyword evidence="2" id="KW-1185">Reference proteome</keyword>
<sequence>MRWDRAGTSGRAWAASRVRWGALLVCGAAAAQTPVPPVSTAAEPPPTVLQLCAEDENSYPWLLRDGTGLNMLMMRLLGQRLGLRLEVTLLPWRRCLLSLQEGGVDGAFKASFQPERLKIGRYPMRGDQVDPERAMLEESYHLYRRKGSAVSWDGRQITQLEGAVGAQAGFSVVAWLRQQDVPIEASAKAPDSILAMLQRGRLGAAALQTSQGDYALSRNPPFAAQIERHGPPLVSKPYYLLLSHAFVRRFPVLAERIWDGVAAVRESAEYRRALQQAMTGGGSAP</sequence>
<dbReference type="PANTHER" id="PTHR35936">
    <property type="entry name" value="MEMBRANE-BOUND LYTIC MUREIN TRANSGLYCOSYLASE F"/>
    <property type="match status" value="1"/>
</dbReference>
<dbReference type="RefSeq" id="WP_285980829.1">
    <property type="nucleotide sequence ID" value="NZ_JASVDS010000001.1"/>
</dbReference>
<accession>A0ABT7LCV1</accession>
<evidence type="ECO:0000313" key="2">
    <source>
        <dbReference type="Proteomes" id="UP001238603"/>
    </source>
</evidence>
<dbReference type="EMBL" id="JASVDS010000001">
    <property type="protein sequence ID" value="MDL5030698.1"/>
    <property type="molecule type" value="Genomic_DNA"/>
</dbReference>